<dbReference type="AlphaFoldDB" id="A0A932GSI1"/>
<dbReference type="Gene3D" id="3.40.50.2000">
    <property type="entry name" value="Glycogen Phosphorylase B"/>
    <property type="match status" value="2"/>
</dbReference>
<feature type="binding site" evidence="8">
    <location>
        <position position="15"/>
    </location>
    <ligand>
        <name>ADP-alpha-D-glucose</name>
        <dbReference type="ChEBI" id="CHEBI:57498"/>
    </ligand>
</feature>
<keyword evidence="7 8" id="KW-0320">Glycogen biosynthesis</keyword>
<dbReference type="PANTHER" id="PTHR45825:SF11">
    <property type="entry name" value="ALPHA AMYLASE DOMAIN-CONTAINING PROTEIN"/>
    <property type="match status" value="1"/>
</dbReference>
<organism evidence="11 12">
    <name type="scientific">Tectimicrobiota bacterium</name>
    <dbReference type="NCBI Taxonomy" id="2528274"/>
    <lineage>
        <taxon>Bacteria</taxon>
        <taxon>Pseudomonadati</taxon>
        <taxon>Nitrospinota/Tectimicrobiota group</taxon>
        <taxon>Candidatus Tectimicrobiota</taxon>
    </lineage>
</organism>
<dbReference type="Proteomes" id="UP000741360">
    <property type="component" value="Unassembled WGS sequence"/>
</dbReference>
<feature type="domain" description="Glycosyl transferase family 1" evidence="9">
    <location>
        <begin position="296"/>
        <end position="450"/>
    </location>
</feature>
<evidence type="ECO:0000256" key="5">
    <source>
        <dbReference type="ARBA" id="ARBA00022676"/>
    </source>
</evidence>
<evidence type="ECO:0000256" key="2">
    <source>
        <dbReference type="ARBA" id="ARBA00002764"/>
    </source>
</evidence>
<accession>A0A932GSI1</accession>
<dbReference type="InterPro" id="IPR001296">
    <property type="entry name" value="Glyco_trans_1"/>
</dbReference>
<dbReference type="NCBIfam" id="TIGR02095">
    <property type="entry name" value="glgA"/>
    <property type="match status" value="1"/>
</dbReference>
<proteinExistence type="inferred from homology"/>
<comment type="catalytic activity">
    <reaction evidence="1 8">
        <text>[(1-&gt;4)-alpha-D-glucosyl](n) + ADP-alpha-D-glucose = [(1-&gt;4)-alpha-D-glucosyl](n+1) + ADP + H(+)</text>
        <dbReference type="Rhea" id="RHEA:18189"/>
        <dbReference type="Rhea" id="RHEA-COMP:9584"/>
        <dbReference type="Rhea" id="RHEA-COMP:9587"/>
        <dbReference type="ChEBI" id="CHEBI:15378"/>
        <dbReference type="ChEBI" id="CHEBI:15444"/>
        <dbReference type="ChEBI" id="CHEBI:57498"/>
        <dbReference type="ChEBI" id="CHEBI:456216"/>
        <dbReference type="EC" id="2.4.1.21"/>
    </reaction>
</comment>
<evidence type="ECO:0000256" key="4">
    <source>
        <dbReference type="ARBA" id="ARBA00010281"/>
    </source>
</evidence>
<dbReference type="EC" id="2.4.1.21" evidence="8"/>
<dbReference type="Pfam" id="PF00534">
    <property type="entry name" value="Glycos_transf_1"/>
    <property type="match status" value="1"/>
</dbReference>
<evidence type="ECO:0000313" key="11">
    <source>
        <dbReference type="EMBL" id="MBI3016067.1"/>
    </source>
</evidence>
<comment type="pathway">
    <text evidence="3 8">Glycan biosynthesis; glycogen biosynthesis.</text>
</comment>
<dbReference type="HAMAP" id="MF_00484">
    <property type="entry name" value="Glycogen_synth"/>
    <property type="match status" value="1"/>
</dbReference>
<evidence type="ECO:0000256" key="3">
    <source>
        <dbReference type="ARBA" id="ARBA00004964"/>
    </source>
</evidence>
<comment type="caution">
    <text evidence="11">The sequence shown here is derived from an EMBL/GenBank/DDBJ whole genome shotgun (WGS) entry which is preliminary data.</text>
</comment>
<evidence type="ECO:0000256" key="8">
    <source>
        <dbReference type="HAMAP-Rule" id="MF_00484"/>
    </source>
</evidence>
<dbReference type="InterPro" id="IPR011835">
    <property type="entry name" value="GS/SS"/>
</dbReference>
<dbReference type="GO" id="GO:0005978">
    <property type="term" value="P:glycogen biosynthetic process"/>
    <property type="evidence" value="ECO:0007669"/>
    <property type="project" value="UniProtKB-UniRule"/>
</dbReference>
<dbReference type="EMBL" id="JACPSX010000261">
    <property type="protein sequence ID" value="MBI3016067.1"/>
    <property type="molecule type" value="Genomic_DNA"/>
</dbReference>
<dbReference type="CDD" id="cd03791">
    <property type="entry name" value="GT5_Glycogen_synthase_DULL1-like"/>
    <property type="match status" value="1"/>
</dbReference>
<evidence type="ECO:0000313" key="12">
    <source>
        <dbReference type="Proteomes" id="UP000741360"/>
    </source>
</evidence>
<keyword evidence="6 8" id="KW-0808">Transferase</keyword>
<sequence length="482" mass="54271">MDIVEISPEAVPFAKTGGLADVAGSLPLALEKQGAQVRLVLPAYSVIPYDRLSVEDSGIRFSVPISDRQEPAEVLQARVGQGVQVFFIKADRYFRREYLYSTPEGDYGDNAERFVFFSRAALELLRRIGAPEILHCHDWQTALVPVFLKASASSYPELGSVRTLMTIHNLGYQGVFWHLDWHLLSLPWEYFNPRQLEFYEKINFLKGGMVFADAISTVSKKYAEEIRTAEQGFGLEGVLQEHSSSLYGILNGVDYADWNPETDPFIARHYSKSDISGKKECKRDLQQVCGFPETADVPVLGVISRLADQKGFDLLAAIMEDLMGLGVQFVLLGTGEKKYHELFEQLQKRHSRGVRVFLRFDNALAHKIEAGADLFLMPSRYEPCGLNQMYSLKYGTVPVVRATGGLDDTVQELDPPGIGNGFRFSEYSPQAFLGAIRRALDAYRRPEQWGRLVANGMSADHSWERSAREYLDLFRRLREGSG</sequence>
<evidence type="ECO:0000256" key="7">
    <source>
        <dbReference type="ARBA" id="ARBA00023056"/>
    </source>
</evidence>
<evidence type="ECO:0000256" key="1">
    <source>
        <dbReference type="ARBA" id="ARBA00001478"/>
    </source>
</evidence>
<dbReference type="GO" id="GO:0009011">
    <property type="term" value="F:alpha-1,4-glucan glucosyltransferase (ADP-glucose donor) activity"/>
    <property type="evidence" value="ECO:0007669"/>
    <property type="project" value="UniProtKB-UniRule"/>
</dbReference>
<name>A0A932GSI1_UNCTE</name>
<evidence type="ECO:0000259" key="10">
    <source>
        <dbReference type="Pfam" id="PF08323"/>
    </source>
</evidence>
<dbReference type="NCBIfam" id="NF001899">
    <property type="entry name" value="PRK00654.1-2"/>
    <property type="match status" value="1"/>
</dbReference>
<evidence type="ECO:0000256" key="6">
    <source>
        <dbReference type="ARBA" id="ARBA00022679"/>
    </source>
</evidence>
<protein>
    <recommendedName>
        <fullName evidence="8">Glycogen synthase</fullName>
        <ecNumber evidence="8">2.4.1.21</ecNumber>
    </recommendedName>
    <alternativeName>
        <fullName evidence="8">Starch [bacterial glycogen] synthase</fullName>
    </alternativeName>
</protein>
<comment type="function">
    <text evidence="2 8">Synthesizes alpha-1,4-glucan chains using ADP-glucose.</text>
</comment>
<comment type="similarity">
    <text evidence="4 8">Belongs to the glycosyltransferase 1 family. Bacterial/plant glycogen synthase subfamily.</text>
</comment>
<dbReference type="SUPFAM" id="SSF53756">
    <property type="entry name" value="UDP-Glycosyltransferase/glycogen phosphorylase"/>
    <property type="match status" value="1"/>
</dbReference>
<dbReference type="InterPro" id="IPR013534">
    <property type="entry name" value="Starch_synth_cat_dom"/>
</dbReference>
<gene>
    <name evidence="8 11" type="primary">glgA</name>
    <name evidence="11" type="ORF">HYY65_13640</name>
</gene>
<dbReference type="GO" id="GO:0004373">
    <property type="term" value="F:alpha-1,4-glucan glucosyltransferase (UDP-glucose donor) activity"/>
    <property type="evidence" value="ECO:0007669"/>
    <property type="project" value="InterPro"/>
</dbReference>
<evidence type="ECO:0000259" key="9">
    <source>
        <dbReference type="Pfam" id="PF00534"/>
    </source>
</evidence>
<keyword evidence="5 8" id="KW-0328">Glycosyltransferase</keyword>
<reference evidence="11" key="1">
    <citation type="submission" date="2020-07" db="EMBL/GenBank/DDBJ databases">
        <title>Huge and variable diversity of episymbiotic CPR bacteria and DPANN archaea in groundwater ecosystems.</title>
        <authorList>
            <person name="He C.Y."/>
            <person name="Keren R."/>
            <person name="Whittaker M."/>
            <person name="Farag I.F."/>
            <person name="Doudna J."/>
            <person name="Cate J.H.D."/>
            <person name="Banfield J.F."/>
        </authorList>
    </citation>
    <scope>NUCLEOTIDE SEQUENCE</scope>
    <source>
        <strain evidence="11">NC_groundwater_717_Ag_S-0.2um_59_8</strain>
    </source>
</reference>
<feature type="domain" description="Starch synthase catalytic" evidence="10">
    <location>
        <begin position="3"/>
        <end position="241"/>
    </location>
</feature>
<dbReference type="Pfam" id="PF08323">
    <property type="entry name" value="Glyco_transf_5"/>
    <property type="match status" value="1"/>
</dbReference>
<dbReference type="PANTHER" id="PTHR45825">
    <property type="entry name" value="GRANULE-BOUND STARCH SYNTHASE 1, CHLOROPLASTIC/AMYLOPLASTIC"/>
    <property type="match status" value="1"/>
</dbReference>